<dbReference type="Gene3D" id="3.30.70.1060">
    <property type="entry name" value="Dimeric alpha+beta barrel"/>
    <property type="match status" value="1"/>
</dbReference>
<evidence type="ECO:0000313" key="3">
    <source>
        <dbReference type="EMBL" id="SFD60019.1"/>
    </source>
</evidence>
<evidence type="ECO:0000259" key="2">
    <source>
        <dbReference type="Pfam" id="PF03795"/>
    </source>
</evidence>
<name>A0A1I1TNC9_PSEOC</name>
<comment type="similarity">
    <text evidence="1">Belongs to the YciI family.</text>
</comment>
<sequence>MPFALIAHDYPDALERRLACRERHLARLKALAEQGKVLSGGVLLNDEGKMIGSNVHLDFEQRSDFDQWLEDEPYVLERVWEQIEIREIRLLSLG</sequence>
<dbReference type="Proteomes" id="UP000243950">
    <property type="component" value="Unassembled WGS sequence"/>
</dbReference>
<dbReference type="InterPro" id="IPR051807">
    <property type="entry name" value="Sec-metab_biosynth-assoc"/>
</dbReference>
<dbReference type="InterPro" id="IPR005545">
    <property type="entry name" value="YCII"/>
</dbReference>
<dbReference type="Pfam" id="PF03795">
    <property type="entry name" value="YCII"/>
    <property type="match status" value="1"/>
</dbReference>
<dbReference type="EMBL" id="FOMO01000002">
    <property type="protein sequence ID" value="SFD60019.1"/>
    <property type="molecule type" value="Genomic_DNA"/>
</dbReference>
<dbReference type="PANTHER" id="PTHR33606:SF3">
    <property type="entry name" value="PROTEIN YCII"/>
    <property type="match status" value="1"/>
</dbReference>
<accession>A0A1I1TNC9</accession>
<evidence type="ECO:0000256" key="1">
    <source>
        <dbReference type="ARBA" id="ARBA00007689"/>
    </source>
</evidence>
<reference evidence="4" key="1">
    <citation type="submission" date="2016-10" db="EMBL/GenBank/DDBJ databases">
        <authorList>
            <person name="Varghese N."/>
            <person name="Submissions S."/>
        </authorList>
    </citation>
    <scope>NUCLEOTIDE SEQUENCE [LARGE SCALE GENOMIC DNA]</scope>
    <source>
        <strain evidence="4">JCM 2783</strain>
    </source>
</reference>
<dbReference type="SUPFAM" id="SSF54909">
    <property type="entry name" value="Dimeric alpha+beta barrel"/>
    <property type="match status" value="1"/>
</dbReference>
<proteinExistence type="inferred from homology"/>
<keyword evidence="4" id="KW-1185">Reference proteome</keyword>
<feature type="domain" description="YCII-related" evidence="2">
    <location>
        <begin position="1"/>
        <end position="88"/>
    </location>
</feature>
<organism evidence="3 4">
    <name type="scientific">Pseudomonas straminea</name>
    <dbReference type="NCBI Taxonomy" id="47882"/>
    <lineage>
        <taxon>Bacteria</taxon>
        <taxon>Pseudomonadati</taxon>
        <taxon>Pseudomonadota</taxon>
        <taxon>Gammaproteobacteria</taxon>
        <taxon>Pseudomonadales</taxon>
        <taxon>Pseudomonadaceae</taxon>
        <taxon>Phytopseudomonas</taxon>
    </lineage>
</organism>
<dbReference type="PANTHER" id="PTHR33606">
    <property type="entry name" value="PROTEIN YCII"/>
    <property type="match status" value="1"/>
</dbReference>
<dbReference type="RefSeq" id="WP_093502336.1">
    <property type="nucleotide sequence ID" value="NZ_BSSG01000002.1"/>
</dbReference>
<dbReference type="InterPro" id="IPR011008">
    <property type="entry name" value="Dimeric_a/b-barrel"/>
</dbReference>
<evidence type="ECO:0000313" key="4">
    <source>
        <dbReference type="Proteomes" id="UP000243950"/>
    </source>
</evidence>
<dbReference type="AlphaFoldDB" id="A0A1I1TNC9"/>
<gene>
    <name evidence="3" type="ORF">SAMN05216372_102655</name>
</gene>
<protein>
    <recommendedName>
        <fullName evidence="2">YCII-related domain-containing protein</fullName>
    </recommendedName>
</protein>